<proteinExistence type="predicted"/>
<organism evidence="2">
    <name type="scientific">marine sediment metagenome</name>
    <dbReference type="NCBI Taxonomy" id="412755"/>
    <lineage>
        <taxon>unclassified sequences</taxon>
        <taxon>metagenomes</taxon>
        <taxon>ecological metagenomes</taxon>
    </lineage>
</organism>
<feature type="domain" description="NAD-dependent DNA ligase N-terminal" evidence="1">
    <location>
        <begin position="1"/>
        <end position="116"/>
    </location>
</feature>
<accession>X1ULM6</accession>
<gene>
    <name evidence="2" type="ORF">S12H4_31832</name>
</gene>
<dbReference type="SMART" id="SM00532">
    <property type="entry name" value="LIGANc"/>
    <property type="match status" value="1"/>
</dbReference>
<dbReference type="Pfam" id="PF01653">
    <property type="entry name" value="DNA_ligase_aden"/>
    <property type="match status" value="1"/>
</dbReference>
<dbReference type="SUPFAM" id="SSF56091">
    <property type="entry name" value="DNA ligase/mRNA capping enzyme, catalytic domain"/>
    <property type="match status" value="1"/>
</dbReference>
<dbReference type="EMBL" id="BARW01018614">
    <property type="protein sequence ID" value="GAJ00801.1"/>
    <property type="molecule type" value="Genomic_DNA"/>
</dbReference>
<protein>
    <recommendedName>
        <fullName evidence="1">NAD-dependent DNA ligase N-terminal domain-containing protein</fullName>
    </recommendedName>
</protein>
<name>X1ULM6_9ZZZZ</name>
<comment type="caution">
    <text evidence="2">The sequence shown here is derived from an EMBL/GenBank/DDBJ whole genome shotgun (WGS) entry which is preliminary data.</text>
</comment>
<dbReference type="GO" id="GO:0003911">
    <property type="term" value="F:DNA ligase (NAD+) activity"/>
    <property type="evidence" value="ECO:0007669"/>
    <property type="project" value="InterPro"/>
</dbReference>
<reference evidence="2" key="1">
    <citation type="journal article" date="2014" name="Front. Microbiol.">
        <title>High frequency of phylogenetically diverse reductive dehalogenase-homologous genes in deep subseafloor sedimentary metagenomes.</title>
        <authorList>
            <person name="Kawai M."/>
            <person name="Futagami T."/>
            <person name="Toyoda A."/>
            <person name="Takaki Y."/>
            <person name="Nishi S."/>
            <person name="Hori S."/>
            <person name="Arai W."/>
            <person name="Tsubouchi T."/>
            <person name="Morono Y."/>
            <person name="Uchiyama I."/>
            <person name="Ito T."/>
            <person name="Fujiyama A."/>
            <person name="Inagaki F."/>
            <person name="Takami H."/>
        </authorList>
    </citation>
    <scope>NUCLEOTIDE SEQUENCE</scope>
    <source>
        <strain evidence="2">Expedition CK06-06</strain>
    </source>
</reference>
<dbReference type="InterPro" id="IPR013839">
    <property type="entry name" value="DNAligase_adenylation"/>
</dbReference>
<dbReference type="AlphaFoldDB" id="X1ULM6"/>
<evidence type="ECO:0000313" key="2">
    <source>
        <dbReference type="EMBL" id="GAJ00801.1"/>
    </source>
</evidence>
<sequence>MLYKNGRFVLGATRGDGLHGDDITQNLKTIRTIPLKILTDDKELMDIEARGEVFLPKKSFDRLNKKRKKQGLPIFANPRNAAAGTLKLLDSREVAKRGLDIFIHTIPEQPGSKYWN</sequence>
<evidence type="ECO:0000259" key="1">
    <source>
        <dbReference type="SMART" id="SM00532"/>
    </source>
</evidence>
<dbReference type="Gene3D" id="3.30.470.30">
    <property type="entry name" value="DNA ligase/mRNA capping enzyme"/>
    <property type="match status" value="1"/>
</dbReference>
<dbReference type="InterPro" id="IPR013840">
    <property type="entry name" value="DNAligase_N"/>
</dbReference>